<dbReference type="Pfam" id="PF00848">
    <property type="entry name" value="Ring_hydroxyl_A"/>
    <property type="match status" value="1"/>
</dbReference>
<keyword evidence="15 17" id="KW-0472">Membrane</keyword>
<evidence type="ECO:0000256" key="11">
    <source>
        <dbReference type="ARBA" id="ARBA00022989"/>
    </source>
</evidence>
<evidence type="ECO:0000256" key="15">
    <source>
        <dbReference type="ARBA" id="ARBA00023136"/>
    </source>
</evidence>
<evidence type="ECO:0000256" key="12">
    <source>
        <dbReference type="ARBA" id="ARBA00023002"/>
    </source>
</evidence>
<sequence>MTELMRTLPASWYCSQPLYQLERRAVFLKSWYLVGPVTRFCDIGAKVEYEIAQQPLYVERPLKHHVTPTGLVFATLSDEAPSFHEYFPDLEPLLQRVNFTKLPYRHSIKYEGRFNWKTIFRDRVDGYQECLHCQYTHPSFSVYYPPTSYAVHNHQNFSQHIADPEKPDDGLFLYFFPNCTLNVYGGGMSSFRVCPTDDPNVTRMEFDYYHMESGEKFDEYFKFVRQVAMEDYELCEKAQNNLTKGIYSEGILNPEKESGVSYYQGRVFELVYKPKETELNPVSEGSENTVHKESDFPQNWWTGSDVSELERRAIFSKRWLYLAHCSRFTKPGDYHSFEVAGIPIFLVLGKDDIVRAFHNVCRHRAYTVTRKECGSSMILGCRYHGWSYNTKGQLIKAPHFDNVPGFDKAQNSLFSIHTTTDPAGFIFVNLDASPTLLPMQTTSLDYFATRHGIGQQSTWLGGQTVEGQFNWKIGLRLQKFIDHTELETEFPQPKYKALLLSLFNQPQMRSDETRIFPFTTFHTVHGGVLWYSLSFIPISESSTSVRVDLYSHKDMSSPAPSAAAERLFSRLTKRIRDLEVQFQSHSGASTLPTYFTSASDPAGTGKLQPKNPLYPHISLTNNASDAQSEILEAVKSHAKLEKQLGTEVFPATRRPRTNARFEQAEQICKDLDCQDTWNSKSLAWQVLKIANNSDQTTITIGPSNTNLWHTSRATLQAALINAGSNVLAQAIGAYRDERPFELDTQALFQFTTCAFVLSPLTFLWLEGLEAKLPGYDESSVPKPKAEKKVAQKPRLNVTNTVAKIIIDQIIGGAWNTAVFITTMGLLRGQSWDAITLQIQKDFWPILIAGFKLWPIVSILNFTVVPTDKRLLVGSLFGVLWAVYLSLMSG</sequence>
<dbReference type="SUPFAM" id="SSF55961">
    <property type="entry name" value="Bet v1-like"/>
    <property type="match status" value="1"/>
</dbReference>
<dbReference type="EMBL" id="BDHI01000029">
    <property type="protein sequence ID" value="GCB27914.1"/>
    <property type="molecule type" value="Genomic_DNA"/>
</dbReference>
<comment type="function">
    <text evidence="1">Catalyzes the first step of the osmoprotectant glycine betaine synthesis.</text>
</comment>
<dbReference type="InterPro" id="IPR015879">
    <property type="entry name" value="Ring_hydroxy_dOase_asu_C_dom"/>
</dbReference>
<dbReference type="PANTHER" id="PTHR43756">
    <property type="entry name" value="CHOLINE MONOOXYGENASE, CHLOROPLASTIC"/>
    <property type="match status" value="1"/>
</dbReference>
<protein>
    <recommendedName>
        <fullName evidence="7">Choline monooxygenase, chloroplastic</fullName>
        <ecNumber evidence="6">1.14.15.7</ecNumber>
    </recommendedName>
</protein>
<feature type="domain" description="Rieske" evidence="18">
    <location>
        <begin position="321"/>
        <end position="406"/>
    </location>
</feature>
<dbReference type="Gene3D" id="3.90.380.10">
    <property type="entry name" value="Naphthalene 1,2-dioxygenase Alpha Subunit, Chain A, domain 1"/>
    <property type="match status" value="3"/>
</dbReference>
<comment type="caution">
    <text evidence="19">The sequence shown here is derived from an EMBL/GenBank/DDBJ whole genome shotgun (WGS) entry which is preliminary data.</text>
</comment>
<dbReference type="CDD" id="cd00680">
    <property type="entry name" value="RHO_alpha_C"/>
    <property type="match status" value="1"/>
</dbReference>
<keyword evidence="8 17" id="KW-0812">Transmembrane</keyword>
<dbReference type="SUPFAM" id="SSF50022">
    <property type="entry name" value="ISP domain"/>
    <property type="match status" value="2"/>
</dbReference>
<keyword evidence="10" id="KW-0479">Metal-binding</keyword>
<evidence type="ECO:0000256" key="6">
    <source>
        <dbReference type="ARBA" id="ARBA00012763"/>
    </source>
</evidence>
<evidence type="ECO:0000259" key="18">
    <source>
        <dbReference type="PROSITE" id="PS51296"/>
    </source>
</evidence>
<dbReference type="GO" id="GO:0051213">
    <property type="term" value="F:dioxygenase activity"/>
    <property type="evidence" value="ECO:0007669"/>
    <property type="project" value="UniProtKB-KW"/>
</dbReference>
<comment type="subcellular location">
    <subcellularLocation>
        <location evidence="2">Membrane</location>
        <topology evidence="2">Multi-pass membrane protein</topology>
    </subcellularLocation>
</comment>
<comment type="similarity">
    <text evidence="4">Belongs to the peroxisomal membrane protein PXMP2/4 family.</text>
</comment>
<evidence type="ECO:0000256" key="10">
    <source>
        <dbReference type="ARBA" id="ARBA00022723"/>
    </source>
</evidence>
<feature type="transmembrane region" description="Helical" evidence="17">
    <location>
        <begin position="870"/>
        <end position="888"/>
    </location>
</feature>
<dbReference type="Proteomes" id="UP000286921">
    <property type="component" value="Unassembled WGS sequence"/>
</dbReference>
<dbReference type="GO" id="GO:0019133">
    <property type="term" value="F:choline monooxygenase activity"/>
    <property type="evidence" value="ECO:0007669"/>
    <property type="project" value="UniProtKB-EC"/>
</dbReference>
<evidence type="ECO:0000256" key="5">
    <source>
        <dbReference type="ARBA" id="ARBA00010848"/>
    </source>
</evidence>
<feature type="transmembrane region" description="Helical" evidence="17">
    <location>
        <begin position="842"/>
        <end position="863"/>
    </location>
</feature>
<dbReference type="CDD" id="cd03469">
    <property type="entry name" value="Rieske_RO_Alpha_N"/>
    <property type="match status" value="1"/>
</dbReference>
<keyword evidence="19" id="KW-0223">Dioxygenase</keyword>
<evidence type="ECO:0000256" key="7">
    <source>
        <dbReference type="ARBA" id="ARBA00014931"/>
    </source>
</evidence>
<keyword evidence="11 17" id="KW-1133">Transmembrane helix</keyword>
<keyword evidence="12" id="KW-0560">Oxidoreductase</keyword>
<dbReference type="GO" id="GO:0005506">
    <property type="term" value="F:iron ion binding"/>
    <property type="evidence" value="ECO:0007669"/>
    <property type="project" value="InterPro"/>
</dbReference>
<dbReference type="InterPro" id="IPR001663">
    <property type="entry name" value="Rng_hydr_dOase-A"/>
</dbReference>
<dbReference type="AlphaFoldDB" id="A0A401L8S5"/>
<evidence type="ECO:0000256" key="17">
    <source>
        <dbReference type="SAM" id="Phobius"/>
    </source>
</evidence>
<evidence type="ECO:0000256" key="3">
    <source>
        <dbReference type="ARBA" id="ARBA00004866"/>
    </source>
</evidence>
<comment type="pathway">
    <text evidence="3">Amine and polyamine biosynthesis; betaine biosynthesis via choline pathway; betaine aldehyde from choline (monooxygenase route): step 1/1.</text>
</comment>
<evidence type="ECO:0000256" key="4">
    <source>
        <dbReference type="ARBA" id="ARBA00006824"/>
    </source>
</evidence>
<keyword evidence="13" id="KW-0408">Iron</keyword>
<dbReference type="GO" id="GO:0019285">
    <property type="term" value="P:glycine betaine biosynthetic process from choline"/>
    <property type="evidence" value="ECO:0007669"/>
    <property type="project" value="UniProtKB-UniPathway"/>
</dbReference>
<keyword evidence="14" id="KW-0411">Iron-sulfur</keyword>
<evidence type="ECO:0000256" key="1">
    <source>
        <dbReference type="ARBA" id="ARBA00002149"/>
    </source>
</evidence>
<dbReference type="Gene3D" id="2.102.10.10">
    <property type="entry name" value="Rieske [2Fe-2S] iron-sulphur domain"/>
    <property type="match status" value="1"/>
</dbReference>
<dbReference type="InterPro" id="IPR017941">
    <property type="entry name" value="Rieske_2Fe-2S"/>
</dbReference>
<accession>A0A401L8S5</accession>
<dbReference type="InterPro" id="IPR007248">
    <property type="entry name" value="Mpv17_PMP22"/>
</dbReference>
<dbReference type="EC" id="1.14.15.7" evidence="6"/>
<keyword evidence="9" id="KW-0001">2Fe-2S</keyword>
<evidence type="ECO:0000256" key="9">
    <source>
        <dbReference type="ARBA" id="ARBA00022714"/>
    </source>
</evidence>
<comment type="similarity">
    <text evidence="5">Belongs to the choline monooxygenase family.</text>
</comment>
<dbReference type="PANTHER" id="PTHR43756:SF6">
    <property type="entry name" value="CLUSTER-BINDING PROTEIN, PUTATIVE (AFU_ORTHOLOGUE AFUA_6G03920)-RELATED"/>
    <property type="match status" value="1"/>
</dbReference>
<dbReference type="GO" id="GO:0051537">
    <property type="term" value="F:2 iron, 2 sulfur cluster binding"/>
    <property type="evidence" value="ECO:0007669"/>
    <property type="project" value="UniProtKB-KW"/>
</dbReference>
<evidence type="ECO:0000256" key="13">
    <source>
        <dbReference type="ARBA" id="ARBA00023004"/>
    </source>
</evidence>
<name>A0A401L8S5_ASPAW</name>
<evidence type="ECO:0000256" key="16">
    <source>
        <dbReference type="ARBA" id="ARBA00049097"/>
    </source>
</evidence>
<dbReference type="PRINTS" id="PR00090">
    <property type="entry name" value="RNGDIOXGNASE"/>
</dbReference>
<proteinExistence type="inferred from homology"/>
<organism evidence="19 20">
    <name type="scientific">Aspergillus awamori</name>
    <name type="common">Black koji mold</name>
    <dbReference type="NCBI Taxonomy" id="105351"/>
    <lineage>
        <taxon>Eukaryota</taxon>
        <taxon>Fungi</taxon>
        <taxon>Dikarya</taxon>
        <taxon>Ascomycota</taxon>
        <taxon>Pezizomycotina</taxon>
        <taxon>Eurotiomycetes</taxon>
        <taxon>Eurotiomycetidae</taxon>
        <taxon>Eurotiales</taxon>
        <taxon>Aspergillaceae</taxon>
        <taxon>Aspergillus</taxon>
    </lineage>
</organism>
<dbReference type="GO" id="GO:0016020">
    <property type="term" value="C:membrane"/>
    <property type="evidence" value="ECO:0007669"/>
    <property type="project" value="UniProtKB-SubCell"/>
</dbReference>
<comment type="catalytic activity">
    <reaction evidence="16">
        <text>choline + 2 reduced [2Fe-2S]-[ferredoxin] + O2 + 2 H(+) = betaine aldehyde hydrate + 2 oxidized [2Fe-2S]-[ferredoxin] + H2O</text>
        <dbReference type="Rhea" id="RHEA:17769"/>
        <dbReference type="Rhea" id="RHEA-COMP:10000"/>
        <dbReference type="Rhea" id="RHEA-COMP:10001"/>
        <dbReference type="ChEBI" id="CHEBI:15354"/>
        <dbReference type="ChEBI" id="CHEBI:15377"/>
        <dbReference type="ChEBI" id="CHEBI:15378"/>
        <dbReference type="ChEBI" id="CHEBI:15379"/>
        <dbReference type="ChEBI" id="CHEBI:15870"/>
        <dbReference type="ChEBI" id="CHEBI:33737"/>
        <dbReference type="ChEBI" id="CHEBI:33738"/>
        <dbReference type="EC" id="1.14.15.7"/>
    </reaction>
</comment>
<dbReference type="Pfam" id="PF04117">
    <property type="entry name" value="Mpv17_PMP22"/>
    <property type="match status" value="1"/>
</dbReference>
<evidence type="ECO:0000256" key="14">
    <source>
        <dbReference type="ARBA" id="ARBA00023014"/>
    </source>
</evidence>
<dbReference type="InterPro" id="IPR036922">
    <property type="entry name" value="Rieske_2Fe-2S_sf"/>
</dbReference>
<reference evidence="19 20" key="1">
    <citation type="submission" date="2016-09" db="EMBL/GenBank/DDBJ databases">
        <title>Aspergillus awamori IFM 58123T.</title>
        <authorList>
            <person name="Kusuya Y."/>
            <person name="Shimizu M."/>
            <person name="Takahashi H."/>
            <person name="Yaguchi T."/>
        </authorList>
    </citation>
    <scope>NUCLEOTIDE SEQUENCE [LARGE SCALE GENOMIC DNA]</scope>
    <source>
        <strain evidence="19 20">IFM 58123</strain>
    </source>
</reference>
<evidence type="ECO:0000256" key="8">
    <source>
        <dbReference type="ARBA" id="ARBA00022692"/>
    </source>
</evidence>
<gene>
    <name evidence="19" type="ORF">AAWM_10799</name>
</gene>
<dbReference type="Pfam" id="PF00355">
    <property type="entry name" value="Rieske"/>
    <property type="match status" value="1"/>
</dbReference>
<dbReference type="PROSITE" id="PS51296">
    <property type="entry name" value="RIESKE"/>
    <property type="match status" value="1"/>
</dbReference>
<dbReference type="UniPathway" id="UPA00529">
    <property type="reaction ID" value="UER00430"/>
</dbReference>
<evidence type="ECO:0000313" key="20">
    <source>
        <dbReference type="Proteomes" id="UP000286921"/>
    </source>
</evidence>
<evidence type="ECO:0000256" key="2">
    <source>
        <dbReference type="ARBA" id="ARBA00004141"/>
    </source>
</evidence>
<keyword evidence="20" id="KW-1185">Reference proteome</keyword>
<evidence type="ECO:0000313" key="19">
    <source>
        <dbReference type="EMBL" id="GCB27914.1"/>
    </source>
</evidence>
<dbReference type="STRING" id="105351.A0A401L8S5"/>